<comment type="similarity">
    <text evidence="1 9">Belongs to the ABC transporter superfamily.</text>
</comment>
<evidence type="ECO:0000313" key="13">
    <source>
        <dbReference type="Proteomes" id="UP000277007"/>
    </source>
</evidence>
<keyword evidence="3 9" id="KW-0547">Nucleotide-binding</keyword>
<feature type="domain" description="ABC transporter" evidence="10">
    <location>
        <begin position="53"/>
        <end position="294"/>
    </location>
</feature>
<dbReference type="SUPFAM" id="SSF54631">
    <property type="entry name" value="CBS-domain pair"/>
    <property type="match status" value="1"/>
</dbReference>
<dbReference type="InterPro" id="IPR000644">
    <property type="entry name" value="CBS_dom"/>
</dbReference>
<evidence type="ECO:0000313" key="12">
    <source>
        <dbReference type="EMBL" id="RTR18909.1"/>
    </source>
</evidence>
<reference evidence="12 13" key="1">
    <citation type="submission" date="2018-12" db="EMBL/GenBank/DDBJ databases">
        <authorList>
            <person name="Yang Y."/>
        </authorList>
    </citation>
    <scope>NUCLEOTIDE SEQUENCE [LARGE SCALE GENOMIC DNA]</scope>
    <source>
        <strain evidence="12 13">L-25-5w-1</strain>
    </source>
</reference>
<accession>A0A3S0HWL9</accession>
<dbReference type="GO" id="GO:0005524">
    <property type="term" value="F:ATP binding"/>
    <property type="evidence" value="ECO:0007669"/>
    <property type="project" value="UniProtKB-UniRule"/>
</dbReference>
<comment type="subunit">
    <text evidence="7">The complex is probably composed of two ATP-binding proteins (TmoW), two transmembrane proteins (TmoV) and a solute-binding protein (TmoX).</text>
</comment>
<protein>
    <recommendedName>
        <fullName evidence="9">Quaternary amine transport ATP-binding protein</fullName>
        <ecNumber evidence="9">7.6.2.9</ecNumber>
    </recommendedName>
</protein>
<dbReference type="InterPro" id="IPR051921">
    <property type="entry name" value="ABC_osmolyte_uptake_ATP-bind"/>
</dbReference>
<evidence type="ECO:0000256" key="2">
    <source>
        <dbReference type="ARBA" id="ARBA00022448"/>
    </source>
</evidence>
<dbReference type="GO" id="GO:0005886">
    <property type="term" value="C:plasma membrane"/>
    <property type="evidence" value="ECO:0007669"/>
    <property type="project" value="UniProtKB-SubCell"/>
</dbReference>
<dbReference type="PROSITE" id="PS50893">
    <property type="entry name" value="ABC_TRANSPORTER_2"/>
    <property type="match status" value="1"/>
</dbReference>
<evidence type="ECO:0000259" key="11">
    <source>
        <dbReference type="PROSITE" id="PS51371"/>
    </source>
</evidence>
<dbReference type="PROSITE" id="PS51371">
    <property type="entry name" value="CBS"/>
    <property type="match status" value="1"/>
</dbReference>
<dbReference type="PROSITE" id="PS00211">
    <property type="entry name" value="ABC_TRANSPORTER_1"/>
    <property type="match status" value="1"/>
</dbReference>
<dbReference type="GO" id="GO:0031460">
    <property type="term" value="P:glycine betaine transport"/>
    <property type="evidence" value="ECO:0007669"/>
    <property type="project" value="InterPro"/>
</dbReference>
<comment type="caution">
    <text evidence="12">The sequence shown here is derived from an EMBL/GenBank/DDBJ whole genome shotgun (WGS) entry which is preliminary data.</text>
</comment>
<dbReference type="GO" id="GO:0016887">
    <property type="term" value="F:ATP hydrolysis activity"/>
    <property type="evidence" value="ECO:0007669"/>
    <property type="project" value="UniProtKB-UniRule"/>
</dbReference>
<keyword evidence="8" id="KW-0129">CBS domain</keyword>
<dbReference type="InterPro" id="IPR027417">
    <property type="entry name" value="P-loop_NTPase"/>
</dbReference>
<dbReference type="AlphaFoldDB" id="A0A3S0HWL9"/>
<sequence length="416" mass="44974">MTLILPSDAALSAVGADTARSGARVGEARGAVRMEVRNLCKVFADDPRPALALLRDGAGKAEVLARLNVNVGVVDASFDIRAGEIFVIMGLSGSGKSTMVRLLNRLIEPTAGSIQLDGRDLTALSKNELVEVLRRDLSMVFQSFALLPNRTALDNAAFGLEVAGVGRDARRDAAMRALDKVGLSAYAHRYPRELSGGMQQRVGLARALAKNPSILLMDEAFSALDPLIRTDMQNELLRLQREQARTIVFISHDADEAMRIADRIAVMEEGRIVQIGTPAEIITNPADEYVRAFFRGVDPSRVLRARDLARCDDRVTLVEEGEDPIAALRRLAERGVGYGYVRGRDGRFLGVLSRAEGTILNRPEPVAADAPLHSLLRRVATAPCPVPVVDGGGRFLGVLTRAALLETLDRGDDPRG</sequence>
<dbReference type="Pfam" id="PF00571">
    <property type="entry name" value="CBS"/>
    <property type="match status" value="1"/>
</dbReference>
<dbReference type="CDD" id="cd03294">
    <property type="entry name" value="ABC_Pro_Gly_Betaine"/>
    <property type="match status" value="1"/>
</dbReference>
<dbReference type="OrthoDB" id="9802264at2"/>
<organism evidence="12 13">
    <name type="scientific">Azospirillum griseum</name>
    <dbReference type="NCBI Taxonomy" id="2496639"/>
    <lineage>
        <taxon>Bacteria</taxon>
        <taxon>Pseudomonadati</taxon>
        <taxon>Pseudomonadota</taxon>
        <taxon>Alphaproteobacteria</taxon>
        <taxon>Rhodospirillales</taxon>
        <taxon>Azospirillaceae</taxon>
        <taxon>Azospirillum</taxon>
    </lineage>
</organism>
<dbReference type="SMART" id="SM00382">
    <property type="entry name" value="AAA"/>
    <property type="match status" value="1"/>
</dbReference>
<evidence type="ECO:0000256" key="7">
    <source>
        <dbReference type="ARBA" id="ARBA00061968"/>
    </source>
</evidence>
<dbReference type="InterPro" id="IPR017871">
    <property type="entry name" value="ABC_transporter-like_CS"/>
</dbReference>
<comment type="subunit">
    <text evidence="9">The complex is probably composed of two ATP-binding proteins, two transmembrane proteins and a solute-binding protein.</text>
</comment>
<dbReference type="Proteomes" id="UP000277007">
    <property type="component" value="Unassembled WGS sequence"/>
</dbReference>
<evidence type="ECO:0000256" key="3">
    <source>
        <dbReference type="ARBA" id="ARBA00022741"/>
    </source>
</evidence>
<dbReference type="GO" id="GO:0006865">
    <property type="term" value="P:amino acid transport"/>
    <property type="evidence" value="ECO:0007669"/>
    <property type="project" value="UniProtKB-UniRule"/>
</dbReference>
<keyword evidence="5" id="KW-0029">Amino-acid transport</keyword>
<evidence type="ECO:0000259" key="10">
    <source>
        <dbReference type="PROSITE" id="PS50893"/>
    </source>
</evidence>
<dbReference type="SUPFAM" id="SSF52540">
    <property type="entry name" value="P-loop containing nucleoside triphosphate hydrolases"/>
    <property type="match status" value="1"/>
</dbReference>
<dbReference type="InterPro" id="IPR003593">
    <property type="entry name" value="AAA+_ATPase"/>
</dbReference>
<keyword evidence="9" id="KW-0472">Membrane</keyword>
<dbReference type="PANTHER" id="PTHR43869">
    <property type="entry name" value="GLYCINE BETAINE/PROLINE BETAINE TRANSPORT SYSTEM ATP-BINDING PROTEIN PROV"/>
    <property type="match status" value="1"/>
</dbReference>
<keyword evidence="13" id="KW-1185">Reference proteome</keyword>
<comment type="subcellular location">
    <subcellularLocation>
        <location evidence="9">Cell inner membrane</location>
        <topology evidence="9">Peripheral membrane protein</topology>
    </subcellularLocation>
</comment>
<keyword evidence="4 9" id="KW-0067">ATP-binding</keyword>
<keyword evidence="9" id="KW-0997">Cell inner membrane</keyword>
<dbReference type="Pfam" id="PF00005">
    <property type="entry name" value="ABC_tran"/>
    <property type="match status" value="1"/>
</dbReference>
<dbReference type="GO" id="GO:0006970">
    <property type="term" value="P:response to osmotic stress"/>
    <property type="evidence" value="ECO:0007669"/>
    <property type="project" value="UniProtKB-ARBA"/>
</dbReference>
<dbReference type="PANTHER" id="PTHR43869:SF1">
    <property type="entry name" value="GLYCINE BETAINE_PROLINE BETAINE TRANSPORT SYSTEM ATP-BINDING PROTEIN PROV"/>
    <property type="match status" value="1"/>
</dbReference>
<evidence type="ECO:0000256" key="6">
    <source>
        <dbReference type="ARBA" id="ARBA00051811"/>
    </source>
</evidence>
<dbReference type="EMBL" id="RXMA01000013">
    <property type="protein sequence ID" value="RTR18909.1"/>
    <property type="molecule type" value="Genomic_DNA"/>
</dbReference>
<dbReference type="NCBIfam" id="NF007480">
    <property type="entry name" value="PRK10070.1"/>
    <property type="match status" value="1"/>
</dbReference>
<dbReference type="FunFam" id="3.40.50.300:FF:000201">
    <property type="entry name" value="Glycine betaine/L-proline ABC transporter ATP-binding protein"/>
    <property type="match status" value="1"/>
</dbReference>
<feature type="domain" description="CBS" evidence="11">
    <location>
        <begin position="359"/>
        <end position="414"/>
    </location>
</feature>
<keyword evidence="9" id="KW-1003">Cell membrane</keyword>
<dbReference type="GO" id="GO:0015418">
    <property type="term" value="F:ABC-type quaternary ammonium compound transporting activity"/>
    <property type="evidence" value="ECO:0007669"/>
    <property type="project" value="UniProtKB-EC"/>
</dbReference>
<proteinExistence type="inferred from homology"/>
<dbReference type="InterPro" id="IPR046342">
    <property type="entry name" value="CBS_dom_sf"/>
</dbReference>
<evidence type="ECO:0000256" key="9">
    <source>
        <dbReference type="RuleBase" id="RU369116"/>
    </source>
</evidence>
<dbReference type="Gene3D" id="3.40.50.300">
    <property type="entry name" value="P-loop containing nucleotide triphosphate hydrolases"/>
    <property type="match status" value="1"/>
</dbReference>
<evidence type="ECO:0000256" key="4">
    <source>
        <dbReference type="ARBA" id="ARBA00022840"/>
    </source>
</evidence>
<evidence type="ECO:0000256" key="1">
    <source>
        <dbReference type="ARBA" id="ARBA00005417"/>
    </source>
</evidence>
<gene>
    <name evidence="12" type="primary">proV</name>
    <name evidence="12" type="ORF">EJ903_14835</name>
</gene>
<dbReference type="EC" id="7.6.2.9" evidence="9"/>
<dbReference type="NCBIfam" id="TIGR01186">
    <property type="entry name" value="proV"/>
    <property type="match status" value="1"/>
</dbReference>
<dbReference type="InterPro" id="IPR005892">
    <property type="entry name" value="Gly-betaine_transp_ATP-bd"/>
</dbReference>
<comment type="catalytic activity">
    <reaction evidence="6">
        <text>a quaternary ammonium(out) + ATP + H2O = a quaternary ammonium(in) + ADP + phosphate + H(+)</text>
        <dbReference type="Rhea" id="RHEA:11036"/>
        <dbReference type="ChEBI" id="CHEBI:15377"/>
        <dbReference type="ChEBI" id="CHEBI:15378"/>
        <dbReference type="ChEBI" id="CHEBI:30616"/>
        <dbReference type="ChEBI" id="CHEBI:35267"/>
        <dbReference type="ChEBI" id="CHEBI:43474"/>
        <dbReference type="ChEBI" id="CHEBI:456216"/>
        <dbReference type="EC" id="7.6.2.9"/>
    </reaction>
    <physiologicalReaction direction="left-to-right" evidence="6">
        <dbReference type="Rhea" id="RHEA:11037"/>
    </physiologicalReaction>
</comment>
<dbReference type="InterPro" id="IPR003439">
    <property type="entry name" value="ABC_transporter-like_ATP-bd"/>
</dbReference>
<keyword evidence="2 9" id="KW-0813">Transport</keyword>
<evidence type="ECO:0000256" key="8">
    <source>
        <dbReference type="PROSITE-ProRule" id="PRU00703"/>
    </source>
</evidence>
<evidence type="ECO:0000256" key="5">
    <source>
        <dbReference type="ARBA" id="ARBA00022970"/>
    </source>
</evidence>
<name>A0A3S0HWL9_9PROT</name>